<feature type="compositionally biased region" description="Acidic residues" evidence="1">
    <location>
        <begin position="78"/>
        <end position="90"/>
    </location>
</feature>
<dbReference type="EMBL" id="JACYXI010000014">
    <property type="protein sequence ID" value="MBD8893618.1"/>
    <property type="molecule type" value="Genomic_DNA"/>
</dbReference>
<protein>
    <submittedName>
        <fullName evidence="2">Uncharacterized protein</fullName>
    </submittedName>
</protein>
<proteinExistence type="predicted"/>
<evidence type="ECO:0000313" key="3">
    <source>
        <dbReference type="Proteomes" id="UP000632063"/>
    </source>
</evidence>
<accession>A0ABR9CRX2</accession>
<sequence>MKKTLALLAAATALTAVIGVSAYSSLLGPVSGGGNLAHLLSGADTEQAPVILAGGHDDERGNKRLRRGDDDHGRYGEHDDDDDDDDDDDGGNARGQSNPAPAGTVAPPKNGLFGTGTPKVQVN</sequence>
<dbReference type="Proteomes" id="UP000632063">
    <property type="component" value="Unassembled WGS sequence"/>
</dbReference>
<evidence type="ECO:0000256" key="1">
    <source>
        <dbReference type="SAM" id="MobiDB-lite"/>
    </source>
</evidence>
<keyword evidence="3" id="KW-1185">Reference proteome</keyword>
<reference evidence="2 3" key="2">
    <citation type="journal article" date="2021" name="Int. J. Syst. Evol. Microbiol.">
        <title>Roseibium litorale sp. nov., isolated from a tidal flat sediment and proposal for the reclassification of Labrenzia polysiphoniae as Roseibium polysiphoniae comb. nov.</title>
        <authorList>
            <person name="Liu Y."/>
            <person name="Pei T."/>
            <person name="Du J."/>
            <person name="Chao M."/>
            <person name="Deng M.R."/>
            <person name="Zhu H."/>
        </authorList>
    </citation>
    <scope>NUCLEOTIDE SEQUENCE [LARGE SCALE GENOMIC DNA]</scope>
    <source>
        <strain evidence="2 3">4C16A</strain>
    </source>
</reference>
<reference evidence="3" key="1">
    <citation type="submission" date="2020-09" db="EMBL/GenBank/DDBJ databases">
        <title>The genome sequence of strain Labrenzia suaedae 4C16A.</title>
        <authorList>
            <person name="Liu Y."/>
        </authorList>
    </citation>
    <scope>NUCLEOTIDE SEQUENCE [LARGE SCALE GENOMIC DNA]</scope>
    <source>
        <strain evidence="3">4C16A</strain>
    </source>
</reference>
<dbReference type="RefSeq" id="WP_192149787.1">
    <property type="nucleotide sequence ID" value="NZ_JACYXI010000014.1"/>
</dbReference>
<evidence type="ECO:0000313" key="2">
    <source>
        <dbReference type="EMBL" id="MBD8893618.1"/>
    </source>
</evidence>
<feature type="region of interest" description="Disordered" evidence="1">
    <location>
        <begin position="50"/>
        <end position="123"/>
    </location>
</feature>
<comment type="caution">
    <text evidence="2">The sequence shown here is derived from an EMBL/GenBank/DDBJ whole genome shotgun (WGS) entry which is preliminary data.</text>
</comment>
<name>A0ABR9CRX2_9HYPH</name>
<gene>
    <name evidence="2" type="ORF">IG616_18885</name>
</gene>
<feature type="compositionally biased region" description="Basic and acidic residues" evidence="1">
    <location>
        <begin position="55"/>
        <end position="77"/>
    </location>
</feature>
<organism evidence="2 3">
    <name type="scientific">Roseibium litorale</name>
    <dbReference type="NCBI Taxonomy" id="2803841"/>
    <lineage>
        <taxon>Bacteria</taxon>
        <taxon>Pseudomonadati</taxon>
        <taxon>Pseudomonadota</taxon>
        <taxon>Alphaproteobacteria</taxon>
        <taxon>Hyphomicrobiales</taxon>
        <taxon>Stappiaceae</taxon>
        <taxon>Roseibium</taxon>
    </lineage>
</organism>